<dbReference type="Proteomes" id="UP000241690">
    <property type="component" value="Unassembled WGS sequence"/>
</dbReference>
<sequence length="104" mass="11904">MHKTLRKSVAQIDIRLRIKILCHSMGETVVIGSDVFCAKYSFSIGETQKLGSLKCSESWLGTYYDEHISTFEHLHQLVKEHCVYKGTKTIYSTIFYGISLKNLV</sequence>
<proteinExistence type="predicted"/>
<keyword evidence="2" id="KW-1185">Reference proteome</keyword>
<evidence type="ECO:0000313" key="2">
    <source>
        <dbReference type="Proteomes" id="UP000241690"/>
    </source>
</evidence>
<dbReference type="AlphaFoldDB" id="A0A2T4AC70"/>
<name>A0A2T4AC70_TRIHA</name>
<organism evidence="1 2">
    <name type="scientific">Trichoderma harzianum CBS 226.95</name>
    <dbReference type="NCBI Taxonomy" id="983964"/>
    <lineage>
        <taxon>Eukaryota</taxon>
        <taxon>Fungi</taxon>
        <taxon>Dikarya</taxon>
        <taxon>Ascomycota</taxon>
        <taxon>Pezizomycotina</taxon>
        <taxon>Sordariomycetes</taxon>
        <taxon>Hypocreomycetidae</taxon>
        <taxon>Hypocreales</taxon>
        <taxon>Hypocreaceae</taxon>
        <taxon>Trichoderma</taxon>
    </lineage>
</organism>
<gene>
    <name evidence="1" type="ORF">M431DRAFT_426009</name>
</gene>
<evidence type="ECO:0000313" key="1">
    <source>
        <dbReference type="EMBL" id="PTB54681.1"/>
    </source>
</evidence>
<dbReference type="EMBL" id="KZ679680">
    <property type="protein sequence ID" value="PTB54681.1"/>
    <property type="molecule type" value="Genomic_DNA"/>
</dbReference>
<dbReference type="GeneID" id="36623633"/>
<protein>
    <submittedName>
        <fullName evidence="1">Uncharacterized protein</fullName>
    </submittedName>
</protein>
<accession>A0A2T4AC70</accession>
<reference evidence="1 2" key="1">
    <citation type="submission" date="2016-07" db="EMBL/GenBank/DDBJ databases">
        <title>Multiple horizontal gene transfer events from other fungi enriched the ability of initially mycotrophic Trichoderma (Ascomycota) to feed on dead plant biomass.</title>
        <authorList>
            <consortium name="DOE Joint Genome Institute"/>
            <person name="Aerts A."/>
            <person name="Atanasova L."/>
            <person name="Chenthamara K."/>
            <person name="Zhang J."/>
            <person name="Grujic M."/>
            <person name="Henrissat B."/>
            <person name="Kuo A."/>
            <person name="Salamov A."/>
            <person name="Lipzen A."/>
            <person name="Labutti K."/>
            <person name="Barry K."/>
            <person name="Miao Y."/>
            <person name="Rahimi M.J."/>
            <person name="Shen Q."/>
            <person name="Grigoriev I.V."/>
            <person name="Kubicek C.P."/>
            <person name="Druzhinina I.S."/>
        </authorList>
    </citation>
    <scope>NUCLEOTIDE SEQUENCE [LARGE SCALE GENOMIC DNA]</scope>
    <source>
        <strain evidence="1 2">CBS 226.95</strain>
    </source>
</reference>
<dbReference type="RefSeq" id="XP_024774358.1">
    <property type="nucleotide sequence ID" value="XM_024915067.1"/>
</dbReference>